<sequence>MGIRKTIGLAISNARQNAGLTQEDVAERLGIGPEAVSRLERGIGSITAERLVVLADMFGCRSDQLLLGSSSRQDDQAAAIAQLLDGLAPADRAFVIENVERLTEFLRSKPSGSKGRRP</sequence>
<evidence type="ECO:0000256" key="1">
    <source>
        <dbReference type="ARBA" id="ARBA00023125"/>
    </source>
</evidence>
<dbReference type="GO" id="GO:0003677">
    <property type="term" value="F:DNA binding"/>
    <property type="evidence" value="ECO:0007669"/>
    <property type="project" value="UniProtKB-KW"/>
</dbReference>
<dbReference type="InterPro" id="IPR001387">
    <property type="entry name" value="Cro/C1-type_HTH"/>
</dbReference>
<organism evidence="3 4">
    <name type="scientific">Massilia aurea</name>
    <dbReference type="NCBI Taxonomy" id="373040"/>
    <lineage>
        <taxon>Bacteria</taxon>
        <taxon>Pseudomonadati</taxon>
        <taxon>Pseudomonadota</taxon>
        <taxon>Betaproteobacteria</taxon>
        <taxon>Burkholderiales</taxon>
        <taxon>Oxalobacteraceae</taxon>
        <taxon>Telluria group</taxon>
        <taxon>Massilia</taxon>
    </lineage>
</organism>
<dbReference type="PANTHER" id="PTHR46558:SF13">
    <property type="entry name" value="HTH-TYPE TRANSCRIPTIONAL REGULATOR IMMR"/>
    <property type="match status" value="1"/>
</dbReference>
<gene>
    <name evidence="3" type="ORF">NM04_14975</name>
</gene>
<dbReference type="Proteomes" id="UP000283254">
    <property type="component" value="Unassembled WGS sequence"/>
</dbReference>
<name>A0A422QJ87_9BURK</name>
<dbReference type="PANTHER" id="PTHR46558">
    <property type="entry name" value="TRACRIPTIONAL REGULATORY PROTEIN-RELATED-RELATED"/>
    <property type="match status" value="1"/>
</dbReference>
<dbReference type="Pfam" id="PF01381">
    <property type="entry name" value="HTH_3"/>
    <property type="match status" value="1"/>
</dbReference>
<evidence type="ECO:0000259" key="2">
    <source>
        <dbReference type="PROSITE" id="PS50943"/>
    </source>
</evidence>
<dbReference type="PROSITE" id="PS50943">
    <property type="entry name" value="HTH_CROC1"/>
    <property type="match status" value="1"/>
</dbReference>
<comment type="caution">
    <text evidence="3">The sequence shown here is derived from an EMBL/GenBank/DDBJ whole genome shotgun (WGS) entry which is preliminary data.</text>
</comment>
<feature type="domain" description="HTH cro/C1-type" evidence="2">
    <location>
        <begin position="11"/>
        <end position="65"/>
    </location>
</feature>
<proteinExistence type="predicted"/>
<accession>A0A422QJ87</accession>
<dbReference type="EMBL" id="JSAB01000148">
    <property type="protein sequence ID" value="RNF30049.1"/>
    <property type="molecule type" value="Genomic_DNA"/>
</dbReference>
<dbReference type="Gene3D" id="1.10.260.40">
    <property type="entry name" value="lambda repressor-like DNA-binding domains"/>
    <property type="match status" value="1"/>
</dbReference>
<reference evidence="3" key="1">
    <citation type="submission" date="2014-10" db="EMBL/GenBank/DDBJ databases">
        <title>Massilia sp. genome.</title>
        <authorList>
            <person name="Xu B."/>
            <person name="Dai L."/>
            <person name="Huang Z."/>
        </authorList>
    </citation>
    <scope>NUCLEOTIDE SEQUENCE [LARGE SCALE GENOMIC DNA]</scope>
    <source>
        <strain evidence="3">CFS-1</strain>
    </source>
</reference>
<dbReference type="SUPFAM" id="SSF47413">
    <property type="entry name" value="lambda repressor-like DNA-binding domains"/>
    <property type="match status" value="1"/>
</dbReference>
<evidence type="ECO:0000313" key="3">
    <source>
        <dbReference type="EMBL" id="RNF30049.1"/>
    </source>
</evidence>
<evidence type="ECO:0000313" key="4">
    <source>
        <dbReference type="Proteomes" id="UP000283254"/>
    </source>
</evidence>
<dbReference type="SMART" id="SM00530">
    <property type="entry name" value="HTH_XRE"/>
    <property type="match status" value="1"/>
</dbReference>
<protein>
    <recommendedName>
        <fullName evidence="2">HTH cro/C1-type domain-containing protein</fullName>
    </recommendedName>
</protein>
<dbReference type="AlphaFoldDB" id="A0A422QJ87"/>
<dbReference type="CDD" id="cd00093">
    <property type="entry name" value="HTH_XRE"/>
    <property type="match status" value="1"/>
</dbReference>
<keyword evidence="1" id="KW-0238">DNA-binding</keyword>
<keyword evidence="4" id="KW-1185">Reference proteome</keyword>
<dbReference type="InterPro" id="IPR010982">
    <property type="entry name" value="Lambda_DNA-bd_dom_sf"/>
</dbReference>